<dbReference type="AlphaFoldDB" id="A0A9Q1JUN2"/>
<evidence type="ECO:0000313" key="2">
    <source>
        <dbReference type="Proteomes" id="UP001153076"/>
    </source>
</evidence>
<evidence type="ECO:0008006" key="3">
    <source>
        <dbReference type="Google" id="ProtNLM"/>
    </source>
</evidence>
<proteinExistence type="predicted"/>
<keyword evidence="2" id="KW-1185">Reference proteome</keyword>
<protein>
    <recommendedName>
        <fullName evidence="3">RRM domain-containing protein</fullName>
    </recommendedName>
</protein>
<dbReference type="Proteomes" id="UP001153076">
    <property type="component" value="Unassembled WGS sequence"/>
</dbReference>
<comment type="caution">
    <text evidence="1">The sequence shown here is derived from an EMBL/GenBank/DDBJ whole genome shotgun (WGS) entry which is preliminary data.</text>
</comment>
<dbReference type="InterPro" id="IPR035979">
    <property type="entry name" value="RBD_domain_sf"/>
</dbReference>
<sequence>MANPSKDYGLSIWARFQALKDELQHLVLAIREDSDLQGGESFASRAAFNRAKEVLSMRELKGILSKVSPLPISTSSAHNMVSHGNVRLGSSRYEQLPHSIFIENFPSNINVEQLETKLASFGNVVDAYIQIKLLEQRVPKHRLDVEIPHVRNYFDGINGGHISQKVAIDSLENTQAKEAANSHENIEQHRFEMVNLEGYQEVCSDASRMIFLPIGQQRVTVLVLETSTLRKILTGIVL</sequence>
<name>A0A9Q1JUN2_9CARY</name>
<reference evidence="1" key="1">
    <citation type="submission" date="2022-04" db="EMBL/GenBank/DDBJ databases">
        <title>Carnegiea gigantea Genome sequencing and assembly v2.</title>
        <authorList>
            <person name="Copetti D."/>
            <person name="Sanderson M.J."/>
            <person name="Burquez A."/>
            <person name="Wojciechowski M.F."/>
        </authorList>
    </citation>
    <scope>NUCLEOTIDE SEQUENCE</scope>
    <source>
        <strain evidence="1">SGP5-SGP5p</strain>
        <tissue evidence="1">Aerial part</tissue>
    </source>
</reference>
<evidence type="ECO:0000313" key="1">
    <source>
        <dbReference type="EMBL" id="KAJ8431390.1"/>
    </source>
</evidence>
<dbReference type="GO" id="GO:0003676">
    <property type="term" value="F:nucleic acid binding"/>
    <property type="evidence" value="ECO:0007669"/>
    <property type="project" value="InterPro"/>
</dbReference>
<dbReference type="SUPFAM" id="SSF54928">
    <property type="entry name" value="RNA-binding domain, RBD"/>
    <property type="match status" value="1"/>
</dbReference>
<dbReference type="EMBL" id="JAKOGI010000690">
    <property type="protein sequence ID" value="KAJ8431390.1"/>
    <property type="molecule type" value="Genomic_DNA"/>
</dbReference>
<organism evidence="1 2">
    <name type="scientific">Carnegiea gigantea</name>
    <dbReference type="NCBI Taxonomy" id="171969"/>
    <lineage>
        <taxon>Eukaryota</taxon>
        <taxon>Viridiplantae</taxon>
        <taxon>Streptophyta</taxon>
        <taxon>Embryophyta</taxon>
        <taxon>Tracheophyta</taxon>
        <taxon>Spermatophyta</taxon>
        <taxon>Magnoliopsida</taxon>
        <taxon>eudicotyledons</taxon>
        <taxon>Gunneridae</taxon>
        <taxon>Pentapetalae</taxon>
        <taxon>Caryophyllales</taxon>
        <taxon>Cactineae</taxon>
        <taxon>Cactaceae</taxon>
        <taxon>Cactoideae</taxon>
        <taxon>Echinocereeae</taxon>
        <taxon>Carnegiea</taxon>
    </lineage>
</organism>
<gene>
    <name evidence="1" type="ORF">Cgig2_022615</name>
</gene>
<accession>A0A9Q1JUN2</accession>